<keyword evidence="2" id="KW-1185">Reference proteome</keyword>
<evidence type="ECO:0000313" key="2">
    <source>
        <dbReference type="Proteomes" id="UP001234297"/>
    </source>
</evidence>
<proteinExistence type="predicted"/>
<dbReference type="Proteomes" id="UP001234297">
    <property type="component" value="Chromosome 11"/>
</dbReference>
<name>A0ACC2KT86_PERAE</name>
<organism evidence="1 2">
    <name type="scientific">Persea americana</name>
    <name type="common">Avocado</name>
    <dbReference type="NCBI Taxonomy" id="3435"/>
    <lineage>
        <taxon>Eukaryota</taxon>
        <taxon>Viridiplantae</taxon>
        <taxon>Streptophyta</taxon>
        <taxon>Embryophyta</taxon>
        <taxon>Tracheophyta</taxon>
        <taxon>Spermatophyta</taxon>
        <taxon>Magnoliopsida</taxon>
        <taxon>Magnoliidae</taxon>
        <taxon>Laurales</taxon>
        <taxon>Lauraceae</taxon>
        <taxon>Persea</taxon>
    </lineage>
</organism>
<accession>A0ACC2KT86</accession>
<sequence>MLELDESKFDVKLELWALRVPRELCKCIGSILHGYLFDKVRVKHITEDPSCEKNRYMILSERIQNPDLSEIPEQKLDDLKKLCELEVVPYSLTLGYSYWGADYILKQILPPGVEVPSSFETIVILLI</sequence>
<comment type="caution">
    <text evidence="1">The sequence shown here is derived from an EMBL/GenBank/DDBJ whole genome shotgun (WGS) entry which is preliminary data.</text>
</comment>
<evidence type="ECO:0000313" key="1">
    <source>
        <dbReference type="EMBL" id="KAJ8624277.1"/>
    </source>
</evidence>
<dbReference type="EMBL" id="CM056819">
    <property type="protein sequence ID" value="KAJ8624277.1"/>
    <property type="molecule type" value="Genomic_DNA"/>
</dbReference>
<protein>
    <submittedName>
        <fullName evidence="1">Uncharacterized protein</fullName>
    </submittedName>
</protein>
<gene>
    <name evidence="1" type="ORF">MRB53_032807</name>
</gene>
<reference evidence="1 2" key="1">
    <citation type="journal article" date="2022" name="Hortic Res">
        <title>A haplotype resolved chromosomal level avocado genome allows analysis of novel avocado genes.</title>
        <authorList>
            <person name="Nath O."/>
            <person name="Fletcher S.J."/>
            <person name="Hayward A."/>
            <person name="Shaw L.M."/>
            <person name="Masouleh A.K."/>
            <person name="Furtado A."/>
            <person name="Henry R.J."/>
            <person name="Mitter N."/>
        </authorList>
    </citation>
    <scope>NUCLEOTIDE SEQUENCE [LARGE SCALE GENOMIC DNA]</scope>
    <source>
        <strain evidence="2">cv. Hass</strain>
    </source>
</reference>